<dbReference type="AlphaFoldDB" id="A0A2T0WTE4"/>
<dbReference type="EMBL" id="PVTR01000002">
    <property type="protein sequence ID" value="PRY89965.1"/>
    <property type="molecule type" value="Genomic_DNA"/>
</dbReference>
<sequence length="141" mass="16030">MTREELEAFRKAYQKAAKKSVKAKNGKGRAIDEQSDWVWFDRESIQQILDMTDPKEGGIKIYLGQYDKKNINMLPKEMREKHDYVGKVSLALVACNKTKEEFEDIYSDTLVDSEKDLKSQRSDGGISPLNAGNVCPPICKP</sequence>
<dbReference type="OrthoDB" id="838788at2"/>
<keyword evidence="2" id="KW-1185">Reference proteome</keyword>
<proteinExistence type="predicted"/>
<gene>
    <name evidence="1" type="ORF">CLW00_102443</name>
</gene>
<accession>A0A2T0WTE4</accession>
<organism evidence="1 2">
    <name type="scientific">Mongoliibacter ruber</name>
    <dbReference type="NCBI Taxonomy" id="1750599"/>
    <lineage>
        <taxon>Bacteria</taxon>
        <taxon>Pseudomonadati</taxon>
        <taxon>Bacteroidota</taxon>
        <taxon>Cytophagia</taxon>
        <taxon>Cytophagales</taxon>
        <taxon>Cyclobacteriaceae</taxon>
        <taxon>Mongoliibacter</taxon>
    </lineage>
</organism>
<comment type="caution">
    <text evidence="1">The sequence shown here is derived from an EMBL/GenBank/DDBJ whole genome shotgun (WGS) entry which is preliminary data.</text>
</comment>
<protein>
    <submittedName>
        <fullName evidence="1">Uncharacterized protein</fullName>
    </submittedName>
</protein>
<evidence type="ECO:0000313" key="2">
    <source>
        <dbReference type="Proteomes" id="UP000238157"/>
    </source>
</evidence>
<dbReference type="Proteomes" id="UP000238157">
    <property type="component" value="Unassembled WGS sequence"/>
</dbReference>
<name>A0A2T0WTE4_9BACT</name>
<reference evidence="1 2" key="1">
    <citation type="submission" date="2018-03" db="EMBL/GenBank/DDBJ databases">
        <title>Genomic Encyclopedia of Archaeal and Bacterial Type Strains, Phase II (KMG-II): from individual species to whole genera.</title>
        <authorList>
            <person name="Goeker M."/>
        </authorList>
    </citation>
    <scope>NUCLEOTIDE SEQUENCE [LARGE SCALE GENOMIC DNA]</scope>
    <source>
        <strain evidence="1 2">DSM 27929</strain>
    </source>
</reference>
<evidence type="ECO:0000313" key="1">
    <source>
        <dbReference type="EMBL" id="PRY89965.1"/>
    </source>
</evidence>
<dbReference type="RefSeq" id="WP_106132628.1">
    <property type="nucleotide sequence ID" value="NZ_PVTR01000002.1"/>
</dbReference>